<feature type="domain" description="Major facilitator superfamily (MFS) profile" evidence="9">
    <location>
        <begin position="1"/>
        <end position="174"/>
    </location>
</feature>
<dbReference type="GO" id="GO:0005886">
    <property type="term" value="C:plasma membrane"/>
    <property type="evidence" value="ECO:0007669"/>
    <property type="project" value="UniProtKB-SubCell"/>
</dbReference>
<keyword evidence="11" id="KW-1185">Reference proteome</keyword>
<evidence type="ECO:0000256" key="1">
    <source>
        <dbReference type="ARBA" id="ARBA00004651"/>
    </source>
</evidence>
<evidence type="ECO:0000256" key="6">
    <source>
        <dbReference type="ARBA" id="ARBA00023136"/>
    </source>
</evidence>
<keyword evidence="6 8" id="KW-0472">Membrane</keyword>
<dbReference type="InterPro" id="IPR020846">
    <property type="entry name" value="MFS_dom"/>
</dbReference>
<feature type="compositionally biased region" description="Basic and acidic residues" evidence="7">
    <location>
        <begin position="193"/>
        <end position="203"/>
    </location>
</feature>
<dbReference type="GO" id="GO:0022857">
    <property type="term" value="F:transmembrane transporter activity"/>
    <property type="evidence" value="ECO:0007669"/>
    <property type="project" value="InterPro"/>
</dbReference>
<evidence type="ECO:0000313" key="10">
    <source>
        <dbReference type="EMBL" id="GID70416.1"/>
    </source>
</evidence>
<evidence type="ECO:0000256" key="4">
    <source>
        <dbReference type="ARBA" id="ARBA00022692"/>
    </source>
</evidence>
<evidence type="ECO:0000256" key="8">
    <source>
        <dbReference type="SAM" id="Phobius"/>
    </source>
</evidence>
<dbReference type="PANTHER" id="PTHR42718:SF46">
    <property type="entry name" value="BLR6921 PROTEIN"/>
    <property type="match status" value="1"/>
</dbReference>
<dbReference type="PROSITE" id="PS50850">
    <property type="entry name" value="MFS"/>
    <property type="match status" value="1"/>
</dbReference>
<dbReference type="AlphaFoldDB" id="A0A919MGN0"/>
<evidence type="ECO:0000256" key="7">
    <source>
        <dbReference type="SAM" id="MobiDB-lite"/>
    </source>
</evidence>
<organism evidence="10 11">
    <name type="scientific">Actinoplanes cyaneus</name>
    <dbReference type="NCBI Taxonomy" id="52696"/>
    <lineage>
        <taxon>Bacteria</taxon>
        <taxon>Bacillati</taxon>
        <taxon>Actinomycetota</taxon>
        <taxon>Actinomycetes</taxon>
        <taxon>Micromonosporales</taxon>
        <taxon>Micromonosporaceae</taxon>
        <taxon>Actinoplanes</taxon>
    </lineage>
</organism>
<dbReference type="EMBL" id="BOMH01000074">
    <property type="protein sequence ID" value="GID70416.1"/>
    <property type="molecule type" value="Genomic_DNA"/>
</dbReference>
<evidence type="ECO:0000256" key="3">
    <source>
        <dbReference type="ARBA" id="ARBA00022475"/>
    </source>
</evidence>
<dbReference type="Proteomes" id="UP000619479">
    <property type="component" value="Unassembled WGS sequence"/>
</dbReference>
<dbReference type="RefSeq" id="WP_239175716.1">
    <property type="nucleotide sequence ID" value="NZ_BAAAUC010000059.1"/>
</dbReference>
<feature type="transmembrane region" description="Helical" evidence="8">
    <location>
        <begin position="53"/>
        <end position="72"/>
    </location>
</feature>
<feature type="region of interest" description="Disordered" evidence="7">
    <location>
        <begin position="174"/>
        <end position="203"/>
    </location>
</feature>
<dbReference type="InterPro" id="IPR011701">
    <property type="entry name" value="MFS"/>
</dbReference>
<comment type="caution">
    <text evidence="10">The sequence shown here is derived from an EMBL/GenBank/DDBJ whole genome shotgun (WGS) entry which is preliminary data.</text>
</comment>
<dbReference type="SUPFAM" id="SSF103473">
    <property type="entry name" value="MFS general substrate transporter"/>
    <property type="match status" value="1"/>
</dbReference>
<evidence type="ECO:0000256" key="2">
    <source>
        <dbReference type="ARBA" id="ARBA00022448"/>
    </source>
</evidence>
<reference evidence="10" key="1">
    <citation type="submission" date="2021-01" db="EMBL/GenBank/DDBJ databases">
        <title>Whole genome shotgun sequence of Actinoplanes cyaneus NBRC 14990.</title>
        <authorList>
            <person name="Komaki H."/>
            <person name="Tamura T."/>
        </authorList>
    </citation>
    <scope>NUCLEOTIDE SEQUENCE</scope>
    <source>
        <strain evidence="10">NBRC 14990</strain>
    </source>
</reference>
<proteinExistence type="predicted"/>
<evidence type="ECO:0000256" key="5">
    <source>
        <dbReference type="ARBA" id="ARBA00022989"/>
    </source>
</evidence>
<sequence length="203" mass="20533">MAASFYFASLYLQHVLGHGPARTGIEFLPFALAVILGSVAAIKLGYRLPPRTLLIIGGLLTAAGFLWLGRISPGGTYPHDVLGPSLLAGTGFGLSLAPVVSLATAGVATHETGTASGLLNSSRQLGASLGLAVLGTAADHRPTLNDGYALGLTLAAGLLLAAVLVATLVLPRSTPAPAGVPGNERARHSRRGVPGDEKAGHRP</sequence>
<keyword evidence="3" id="KW-1003">Cell membrane</keyword>
<feature type="transmembrane region" description="Helical" evidence="8">
    <location>
        <begin position="27"/>
        <end position="46"/>
    </location>
</feature>
<dbReference type="Pfam" id="PF07690">
    <property type="entry name" value="MFS_1"/>
    <property type="match status" value="1"/>
</dbReference>
<protein>
    <recommendedName>
        <fullName evidence="9">Major facilitator superfamily (MFS) profile domain-containing protein</fullName>
    </recommendedName>
</protein>
<dbReference type="InterPro" id="IPR036259">
    <property type="entry name" value="MFS_trans_sf"/>
</dbReference>
<dbReference type="Gene3D" id="1.20.1250.20">
    <property type="entry name" value="MFS general substrate transporter like domains"/>
    <property type="match status" value="1"/>
</dbReference>
<keyword evidence="4 8" id="KW-0812">Transmembrane</keyword>
<dbReference type="PANTHER" id="PTHR42718">
    <property type="entry name" value="MAJOR FACILITATOR SUPERFAMILY MULTIDRUG TRANSPORTER MFSC"/>
    <property type="match status" value="1"/>
</dbReference>
<keyword evidence="2" id="KW-0813">Transport</keyword>
<gene>
    <name evidence="10" type="ORF">Acy02nite_82970</name>
</gene>
<feature type="transmembrane region" description="Helical" evidence="8">
    <location>
        <begin position="148"/>
        <end position="170"/>
    </location>
</feature>
<evidence type="ECO:0000259" key="9">
    <source>
        <dbReference type="PROSITE" id="PS50850"/>
    </source>
</evidence>
<accession>A0A919MGN0</accession>
<keyword evidence="5 8" id="KW-1133">Transmembrane helix</keyword>
<evidence type="ECO:0000313" key="11">
    <source>
        <dbReference type="Proteomes" id="UP000619479"/>
    </source>
</evidence>
<name>A0A919MGN0_9ACTN</name>
<comment type="subcellular location">
    <subcellularLocation>
        <location evidence="1">Cell membrane</location>
        <topology evidence="1">Multi-pass membrane protein</topology>
    </subcellularLocation>
</comment>